<dbReference type="GO" id="GO:0016787">
    <property type="term" value="F:hydrolase activity"/>
    <property type="evidence" value="ECO:0007669"/>
    <property type="project" value="UniProtKB-KW"/>
</dbReference>
<dbReference type="Gene3D" id="3.40.50.1820">
    <property type="entry name" value="alpha/beta hydrolase"/>
    <property type="match status" value="1"/>
</dbReference>
<evidence type="ECO:0000313" key="3">
    <source>
        <dbReference type="EMBL" id="BAT59994.1"/>
    </source>
</evidence>
<dbReference type="EMBL" id="AP014946">
    <property type="protein sequence ID" value="BAT59994.1"/>
    <property type="molecule type" value="Genomic_DNA"/>
</dbReference>
<organism evidence="3 4">
    <name type="scientific">Variibacter gotjawalensis</name>
    <dbReference type="NCBI Taxonomy" id="1333996"/>
    <lineage>
        <taxon>Bacteria</taxon>
        <taxon>Pseudomonadati</taxon>
        <taxon>Pseudomonadota</taxon>
        <taxon>Alphaproteobacteria</taxon>
        <taxon>Hyphomicrobiales</taxon>
        <taxon>Nitrobacteraceae</taxon>
        <taxon>Variibacter</taxon>
    </lineage>
</organism>
<reference evidence="3 4" key="1">
    <citation type="submission" date="2015-08" db="EMBL/GenBank/DDBJ databases">
        <title>Investigation of the bacterial diversity of lava forest soil.</title>
        <authorList>
            <person name="Lee J.S."/>
        </authorList>
    </citation>
    <scope>NUCLEOTIDE SEQUENCE [LARGE SCALE GENOMIC DNA]</scope>
    <source>
        <strain evidence="3 4">GJW-30</strain>
    </source>
</reference>
<evidence type="ECO:0000256" key="1">
    <source>
        <dbReference type="SAM" id="Phobius"/>
    </source>
</evidence>
<name>A0A0S3PVM8_9BRAD</name>
<keyword evidence="4" id="KW-1185">Reference proteome</keyword>
<evidence type="ECO:0000259" key="2">
    <source>
        <dbReference type="Pfam" id="PF00561"/>
    </source>
</evidence>
<protein>
    <submittedName>
        <fullName evidence="3">Alpha/beta hydrolase family protein</fullName>
    </submittedName>
</protein>
<dbReference type="SUPFAM" id="SSF53474">
    <property type="entry name" value="alpha/beta-Hydrolases"/>
    <property type="match status" value="1"/>
</dbReference>
<keyword evidence="3" id="KW-0378">Hydrolase</keyword>
<keyword evidence="1" id="KW-0812">Transmembrane</keyword>
<feature type="domain" description="AB hydrolase-1" evidence="2">
    <location>
        <begin position="72"/>
        <end position="197"/>
    </location>
</feature>
<accession>A0A0S3PVM8</accession>
<dbReference type="InterPro" id="IPR000073">
    <property type="entry name" value="AB_hydrolase_1"/>
</dbReference>
<dbReference type="OrthoDB" id="9798884at2"/>
<gene>
    <name evidence="3" type="ORF">GJW-30_1_02529</name>
</gene>
<dbReference type="InterPro" id="IPR029058">
    <property type="entry name" value="AB_hydrolase_fold"/>
</dbReference>
<dbReference type="KEGG" id="vgo:GJW-30_1_02529"/>
<keyword evidence="1" id="KW-0472">Membrane</keyword>
<feature type="transmembrane region" description="Helical" evidence="1">
    <location>
        <begin position="7"/>
        <end position="25"/>
    </location>
</feature>
<evidence type="ECO:0000313" key="4">
    <source>
        <dbReference type="Proteomes" id="UP000236884"/>
    </source>
</evidence>
<dbReference type="Pfam" id="PF00561">
    <property type="entry name" value="Abhydrolase_1"/>
    <property type="match status" value="1"/>
</dbReference>
<sequence>MTLLKNAFLIAGFGYLALVGALYTFQRSLLYSPDPTRRTPASVGLAGEEVALRSADGTELTVWHVPPREGQPVVVYFQGNGGGLDLRADRFKALTATGVGLVALNYRGYGGSGGKPTEQGILADADAAYAFASSKYPAERIELWGESLGTGVASWVASQHKVARVLLESPYTSTADVAAAIYWYVPVRALMHDQFRATDWAAKITAPTLVVHGDADSLIPIRFAERLFETIKAPKRFVRLPGAEHNDHDTRGHRPMMLEFLAGKSDPA</sequence>
<dbReference type="PANTHER" id="PTHR12277">
    <property type="entry name" value="ALPHA/BETA HYDROLASE DOMAIN-CONTAINING PROTEIN"/>
    <property type="match status" value="1"/>
</dbReference>
<dbReference type="PANTHER" id="PTHR12277:SF81">
    <property type="entry name" value="PROTEIN ABHD13"/>
    <property type="match status" value="1"/>
</dbReference>
<dbReference type="AlphaFoldDB" id="A0A0S3PVM8"/>
<keyword evidence="1" id="KW-1133">Transmembrane helix</keyword>
<dbReference type="RefSeq" id="WP_096355833.1">
    <property type="nucleotide sequence ID" value="NZ_AP014946.1"/>
</dbReference>
<proteinExistence type="predicted"/>
<dbReference type="Proteomes" id="UP000236884">
    <property type="component" value="Chromosome"/>
</dbReference>